<dbReference type="EMBL" id="FIZX01000002">
    <property type="protein sequence ID" value="CZF81053.1"/>
    <property type="molecule type" value="Genomic_DNA"/>
</dbReference>
<evidence type="ECO:0000256" key="1">
    <source>
        <dbReference type="SAM" id="SignalP"/>
    </source>
</evidence>
<organism evidence="2 3">
    <name type="scientific">Grimontia celer</name>
    <dbReference type="NCBI Taxonomy" id="1796497"/>
    <lineage>
        <taxon>Bacteria</taxon>
        <taxon>Pseudomonadati</taxon>
        <taxon>Pseudomonadota</taxon>
        <taxon>Gammaproteobacteria</taxon>
        <taxon>Vibrionales</taxon>
        <taxon>Vibrionaceae</taxon>
        <taxon>Grimontia</taxon>
    </lineage>
</organism>
<keyword evidence="3" id="KW-1185">Reference proteome</keyword>
<dbReference type="STRING" id="1796497.GCE9029_02367"/>
<dbReference type="Proteomes" id="UP000071641">
    <property type="component" value="Unassembled WGS sequence"/>
</dbReference>
<sequence>MRSIGNWTLRKLTIASVVILCSGFLLTTVNVHAHAGKHDDGSHPLVFGIVPQQSSAKLIRNWSPVMKAISELSGLKIRFATAPNIPEFEKRLAEGQYDIAYMNPYHFTVFNESPGYKAVAHAKDKRIKGILVVRESSPVKTLEELDGKSLAFPAPAAFAATLLTQATLKNKGIQFEPNYVGSHDSSYLGVADGLFEAGGGIVRTLGAAPPNAKDNLKVLYTTEGYTPHAIATHPSLSEDEHRRLRAAFVALDDTPEGKEALKKLNIKGFQSAGDEAWDDVRALNISVIQPK</sequence>
<dbReference type="Gene3D" id="3.40.190.10">
    <property type="entry name" value="Periplasmic binding protein-like II"/>
    <property type="match status" value="2"/>
</dbReference>
<name>A0A128F2N0_9GAMM</name>
<evidence type="ECO:0000313" key="2">
    <source>
        <dbReference type="EMBL" id="CZF81053.1"/>
    </source>
</evidence>
<gene>
    <name evidence="2" type="ORF">GCE9029_02367</name>
</gene>
<feature type="signal peptide" evidence="1">
    <location>
        <begin position="1"/>
        <end position="33"/>
    </location>
</feature>
<feature type="chain" id="PRO_5007281937" evidence="1">
    <location>
        <begin position="34"/>
        <end position="291"/>
    </location>
</feature>
<proteinExistence type="predicted"/>
<accession>A0A128F2N0</accession>
<dbReference type="AlphaFoldDB" id="A0A128F2N0"/>
<dbReference type="OrthoDB" id="5343002at2"/>
<evidence type="ECO:0000313" key="3">
    <source>
        <dbReference type="Proteomes" id="UP000071641"/>
    </source>
</evidence>
<protein>
    <submittedName>
        <fullName evidence="2">ABC transporter, phosphonate, periplasmic substrate-binding protein</fullName>
    </submittedName>
</protein>
<dbReference type="PANTHER" id="PTHR35841">
    <property type="entry name" value="PHOSPHONATES-BINDING PERIPLASMIC PROTEIN"/>
    <property type="match status" value="1"/>
</dbReference>
<dbReference type="SUPFAM" id="SSF53850">
    <property type="entry name" value="Periplasmic binding protein-like II"/>
    <property type="match status" value="1"/>
</dbReference>
<dbReference type="PANTHER" id="PTHR35841:SF1">
    <property type="entry name" value="PHOSPHONATES-BINDING PERIPLASMIC PROTEIN"/>
    <property type="match status" value="1"/>
</dbReference>
<dbReference type="CDD" id="cd01071">
    <property type="entry name" value="PBP2_PhnD_like"/>
    <property type="match status" value="1"/>
</dbReference>
<keyword evidence="1" id="KW-0732">Signal</keyword>
<dbReference type="Pfam" id="PF12974">
    <property type="entry name" value="Phosphonate-bd"/>
    <property type="match status" value="1"/>
</dbReference>
<reference evidence="3" key="1">
    <citation type="submission" date="2016-02" db="EMBL/GenBank/DDBJ databases">
        <authorList>
            <person name="Rodrigo-Torres Lidia"/>
            <person name="Arahal R.David."/>
        </authorList>
    </citation>
    <scope>NUCLEOTIDE SEQUENCE [LARGE SCALE GENOMIC DNA]</scope>
    <source>
        <strain evidence="3">CECT 9029</strain>
    </source>
</reference>
<dbReference type="RefSeq" id="WP_062663450.1">
    <property type="nucleotide sequence ID" value="NZ_FIZX01000002.1"/>
</dbReference>